<dbReference type="Pfam" id="PF00069">
    <property type="entry name" value="Pkinase"/>
    <property type="match status" value="1"/>
</dbReference>
<dbReference type="OrthoDB" id="4062651at2759"/>
<dbReference type="Pfam" id="PF00350">
    <property type="entry name" value="Dynamin_N"/>
    <property type="match status" value="1"/>
</dbReference>
<feature type="binding site" evidence="3">
    <location>
        <position position="808"/>
    </location>
    <ligand>
        <name>ATP</name>
        <dbReference type="ChEBI" id="CHEBI:30616"/>
    </ligand>
</feature>
<dbReference type="InterPro" id="IPR027417">
    <property type="entry name" value="P-loop_NTPase"/>
</dbReference>
<gene>
    <name evidence="6" type="ORF">MCOR_44437</name>
</gene>
<organism evidence="6 7">
    <name type="scientific">Mytilus coruscus</name>
    <name type="common">Sea mussel</name>
    <dbReference type="NCBI Taxonomy" id="42192"/>
    <lineage>
        <taxon>Eukaryota</taxon>
        <taxon>Metazoa</taxon>
        <taxon>Spiralia</taxon>
        <taxon>Lophotrochozoa</taxon>
        <taxon>Mollusca</taxon>
        <taxon>Bivalvia</taxon>
        <taxon>Autobranchia</taxon>
        <taxon>Pteriomorphia</taxon>
        <taxon>Mytilida</taxon>
        <taxon>Mytiloidea</taxon>
        <taxon>Mytilidae</taxon>
        <taxon>Mytilinae</taxon>
        <taxon>Mytilus</taxon>
    </lineage>
</organism>
<feature type="coiled-coil region" evidence="4">
    <location>
        <begin position="468"/>
        <end position="495"/>
    </location>
</feature>
<dbReference type="GO" id="GO:0005524">
    <property type="term" value="F:ATP binding"/>
    <property type="evidence" value="ECO:0007669"/>
    <property type="project" value="UniProtKB-UniRule"/>
</dbReference>
<evidence type="ECO:0000256" key="1">
    <source>
        <dbReference type="ARBA" id="ARBA00022741"/>
    </source>
</evidence>
<dbReference type="PANTHER" id="PTHR26392">
    <property type="entry name" value="MITOGEN-ACTIVATED PROTEIN KINASE KINASE KINASE 7-RELATED"/>
    <property type="match status" value="1"/>
</dbReference>
<keyword evidence="2 3" id="KW-0067">ATP-binding</keyword>
<keyword evidence="7" id="KW-1185">Reference proteome</keyword>
<evidence type="ECO:0000256" key="4">
    <source>
        <dbReference type="SAM" id="Coils"/>
    </source>
</evidence>
<dbReference type="InterPro" id="IPR008271">
    <property type="entry name" value="Ser/Thr_kinase_AS"/>
</dbReference>
<dbReference type="PROSITE" id="PS50011">
    <property type="entry name" value="PROTEIN_KINASE_DOM"/>
    <property type="match status" value="1"/>
</dbReference>
<reference evidence="6 7" key="1">
    <citation type="submission" date="2020-06" db="EMBL/GenBank/DDBJ databases">
        <authorList>
            <person name="Li R."/>
            <person name="Bekaert M."/>
        </authorList>
    </citation>
    <scope>NUCLEOTIDE SEQUENCE [LARGE SCALE GENOMIC DNA]</scope>
    <source>
        <strain evidence="7">wild</strain>
    </source>
</reference>
<keyword evidence="1 3" id="KW-0547">Nucleotide-binding</keyword>
<dbReference type="PANTHER" id="PTHR26392:SF92">
    <property type="entry name" value="PROTEIN KINASE DOMAIN-CONTAINING PROTEIN"/>
    <property type="match status" value="1"/>
</dbReference>
<dbReference type="Gene3D" id="3.40.50.300">
    <property type="entry name" value="P-loop containing nucleotide triphosphate hydrolases"/>
    <property type="match status" value="1"/>
</dbReference>
<evidence type="ECO:0000256" key="2">
    <source>
        <dbReference type="ARBA" id="ARBA00022840"/>
    </source>
</evidence>
<dbReference type="Gene3D" id="1.10.510.10">
    <property type="entry name" value="Transferase(Phosphotransferase) domain 1"/>
    <property type="match status" value="1"/>
</dbReference>
<dbReference type="Proteomes" id="UP000507470">
    <property type="component" value="Unassembled WGS sequence"/>
</dbReference>
<dbReference type="PROSITE" id="PS00108">
    <property type="entry name" value="PROTEIN_KINASE_ST"/>
    <property type="match status" value="1"/>
</dbReference>
<sequence length="1058" mass="122338">MCTCSHLGLSPHFAVANGEFFSQSYGERKWEKGLHSVLTGGERKWEKGLHSVLTERWEKSLHSVLTDGGRKWEKGLHSVLTDGERKWEKGLHSVLTDGGRKWEKGLHSVLTDGERKWEKDTEQSGKNIESTKQCVCDVYNEIQKLITHTDIEEKLKEELSIEFGDLSVEIGRLKEELMDSDCPIVVTGETSAGKSSFINLLIGCKLLPYSVLSCTSTICRLRNRQEKALHVVDEHDTVTKLSLPPNIDTETMNEKLQEYVNPDDDQDCYKYVDIDWPIPILQDGAVIVDTPGIGTNSKLTSCLLDYLPKAISLIYVIKSNNAGGVQNDRLLKIFEEQSESKCVYKLDPNRAIFVCNMWDQISKKEENKVSTYIVQELKKSWPNFKEDQMFKLSAKKESKKVFANGPETGSDSFKGILRRIKEMIPVCLQAKISSHLRWQHDFMEQMLRRIVGKIKLSMKTEEEKIKIQRDVDERLKKLKHDIKEVQCKVTEEAENKCKQISEKLHDHIKSKETVSRIFMWSLQELPEYSQFDEIEYKARQMIIERINDETRKWCQRDEISNFTRDLSDMFYTECRLIEEERQKINEVLFGEGLSLGKGLQTQHETNKDDTHAPLFTKQEKIVLAVSSPLWLPLIVGAGIIALPFGAAAGLKAIVQEKIKIKDYKTNKLKFMMDWSDEVLNEYNKDAIYKIISETYLKDFHKSVKRVCETAIPQQIEADEKYISNIKNDIRSSSLIRKQYKPLEYLCKAILGKVMFMDIEFCGNQIAEGNIKELKEMTEIGHGQFSDVYQVEIKIDDKWEKAAVKTIRKPFHITQSYVQLIEVENLRKLTHPNIVRLYGVGIKQSTQNKRFLQIFMEYCEDTLEDVVMKKREPPPCSRFRNISECTASWEFYVMIMCDVCQGLEYIHSREMVHRDLKLANILIKNGKAKIADVGMATEEISIQGTFTGTPTTMAPEIFQGKVYGTSVDIYSVGIMLWEMWYGRPGYTFPSSENTEEYRFIAQNMTELSVFIINGTRPDFDNKFQPHHNLQFLMKKCWSGNPTDRPTAEYVLYKLREMNR</sequence>
<dbReference type="InterPro" id="IPR045063">
    <property type="entry name" value="Dynamin_N"/>
</dbReference>
<evidence type="ECO:0000259" key="5">
    <source>
        <dbReference type="PROSITE" id="PS50011"/>
    </source>
</evidence>
<keyword evidence="4" id="KW-0175">Coiled coil</keyword>
<dbReference type="GO" id="GO:0004672">
    <property type="term" value="F:protein kinase activity"/>
    <property type="evidence" value="ECO:0007669"/>
    <property type="project" value="InterPro"/>
</dbReference>
<dbReference type="InterPro" id="IPR011009">
    <property type="entry name" value="Kinase-like_dom_sf"/>
</dbReference>
<dbReference type="InterPro" id="IPR000719">
    <property type="entry name" value="Prot_kinase_dom"/>
</dbReference>
<dbReference type="SUPFAM" id="SSF56112">
    <property type="entry name" value="Protein kinase-like (PK-like)"/>
    <property type="match status" value="1"/>
</dbReference>
<dbReference type="PROSITE" id="PS00107">
    <property type="entry name" value="PROTEIN_KINASE_ATP"/>
    <property type="match status" value="1"/>
</dbReference>
<feature type="domain" description="Protein kinase" evidence="5">
    <location>
        <begin position="773"/>
        <end position="1058"/>
    </location>
</feature>
<dbReference type="EMBL" id="CACVKT020007840">
    <property type="protein sequence ID" value="CAC5411330.1"/>
    <property type="molecule type" value="Genomic_DNA"/>
</dbReference>
<dbReference type="SUPFAM" id="SSF52540">
    <property type="entry name" value="P-loop containing nucleoside triphosphate hydrolases"/>
    <property type="match status" value="1"/>
</dbReference>
<evidence type="ECO:0000256" key="3">
    <source>
        <dbReference type="PROSITE-ProRule" id="PRU10141"/>
    </source>
</evidence>
<dbReference type="InterPro" id="IPR017441">
    <property type="entry name" value="Protein_kinase_ATP_BS"/>
</dbReference>
<dbReference type="AlphaFoldDB" id="A0A6J8DX16"/>
<accession>A0A6J8DX16</accession>
<evidence type="ECO:0000313" key="7">
    <source>
        <dbReference type="Proteomes" id="UP000507470"/>
    </source>
</evidence>
<dbReference type="SMART" id="SM00220">
    <property type="entry name" value="S_TKc"/>
    <property type="match status" value="1"/>
</dbReference>
<protein>
    <recommendedName>
        <fullName evidence="5">Protein kinase domain-containing protein</fullName>
    </recommendedName>
</protein>
<proteinExistence type="predicted"/>
<evidence type="ECO:0000313" key="6">
    <source>
        <dbReference type="EMBL" id="CAC5411330.1"/>
    </source>
</evidence>
<name>A0A6J8DX16_MYTCO</name>